<accession>A0A835C212</accession>
<sequence length="34" mass="3550">MALRSNKTHVLVAVALLMALLAMVVSAGRGDLPM</sequence>
<evidence type="ECO:0000313" key="1">
    <source>
        <dbReference type="EMBL" id="KAF8711212.1"/>
    </source>
</evidence>
<protein>
    <submittedName>
        <fullName evidence="1">Uncharacterized protein</fullName>
    </submittedName>
</protein>
<evidence type="ECO:0000313" key="2">
    <source>
        <dbReference type="Proteomes" id="UP000636709"/>
    </source>
</evidence>
<organism evidence="1 2">
    <name type="scientific">Digitaria exilis</name>
    <dbReference type="NCBI Taxonomy" id="1010633"/>
    <lineage>
        <taxon>Eukaryota</taxon>
        <taxon>Viridiplantae</taxon>
        <taxon>Streptophyta</taxon>
        <taxon>Embryophyta</taxon>
        <taxon>Tracheophyta</taxon>
        <taxon>Spermatophyta</taxon>
        <taxon>Magnoliopsida</taxon>
        <taxon>Liliopsida</taxon>
        <taxon>Poales</taxon>
        <taxon>Poaceae</taxon>
        <taxon>PACMAD clade</taxon>
        <taxon>Panicoideae</taxon>
        <taxon>Panicodae</taxon>
        <taxon>Paniceae</taxon>
        <taxon>Anthephorinae</taxon>
        <taxon>Digitaria</taxon>
    </lineage>
</organism>
<name>A0A835C212_9POAL</name>
<gene>
    <name evidence="1" type="ORF">HU200_029228</name>
</gene>
<dbReference type="EMBL" id="JACEFO010001753">
    <property type="protein sequence ID" value="KAF8711212.1"/>
    <property type="molecule type" value="Genomic_DNA"/>
</dbReference>
<proteinExistence type="predicted"/>
<comment type="caution">
    <text evidence="1">The sequence shown here is derived from an EMBL/GenBank/DDBJ whole genome shotgun (WGS) entry which is preliminary data.</text>
</comment>
<keyword evidence="2" id="KW-1185">Reference proteome</keyword>
<dbReference type="Proteomes" id="UP000636709">
    <property type="component" value="Unassembled WGS sequence"/>
</dbReference>
<reference evidence="1" key="1">
    <citation type="submission" date="2020-07" db="EMBL/GenBank/DDBJ databases">
        <title>Genome sequence and genetic diversity analysis of an under-domesticated orphan crop, white fonio (Digitaria exilis).</title>
        <authorList>
            <person name="Bennetzen J.L."/>
            <person name="Chen S."/>
            <person name="Ma X."/>
            <person name="Wang X."/>
            <person name="Yssel A.E.J."/>
            <person name="Chaluvadi S.R."/>
            <person name="Johnson M."/>
            <person name="Gangashetty P."/>
            <person name="Hamidou F."/>
            <person name="Sanogo M.D."/>
            <person name="Zwaenepoel A."/>
            <person name="Wallace J."/>
            <person name="Van De Peer Y."/>
            <person name="Van Deynze A."/>
        </authorList>
    </citation>
    <scope>NUCLEOTIDE SEQUENCE</scope>
    <source>
        <tissue evidence="1">Leaves</tissue>
    </source>
</reference>
<dbReference type="AlphaFoldDB" id="A0A835C212"/>